<protein>
    <submittedName>
        <fullName evidence="2">Uncharacterized protein</fullName>
    </submittedName>
</protein>
<organism evidence="2 3">
    <name type="scientific">Zizania palustris</name>
    <name type="common">Northern wild rice</name>
    <dbReference type="NCBI Taxonomy" id="103762"/>
    <lineage>
        <taxon>Eukaryota</taxon>
        <taxon>Viridiplantae</taxon>
        <taxon>Streptophyta</taxon>
        <taxon>Embryophyta</taxon>
        <taxon>Tracheophyta</taxon>
        <taxon>Spermatophyta</taxon>
        <taxon>Magnoliopsida</taxon>
        <taxon>Liliopsida</taxon>
        <taxon>Poales</taxon>
        <taxon>Poaceae</taxon>
        <taxon>BOP clade</taxon>
        <taxon>Oryzoideae</taxon>
        <taxon>Oryzeae</taxon>
        <taxon>Zizaniinae</taxon>
        <taxon>Zizania</taxon>
    </lineage>
</organism>
<reference evidence="2" key="1">
    <citation type="journal article" date="2021" name="bioRxiv">
        <title>Whole Genome Assembly and Annotation of Northern Wild Rice, Zizania palustris L., Supports a Whole Genome Duplication in the Zizania Genus.</title>
        <authorList>
            <person name="Haas M."/>
            <person name="Kono T."/>
            <person name="Macchietto M."/>
            <person name="Millas R."/>
            <person name="McGilp L."/>
            <person name="Shao M."/>
            <person name="Duquette J."/>
            <person name="Hirsch C.N."/>
            <person name="Kimball J."/>
        </authorList>
    </citation>
    <scope>NUCLEOTIDE SEQUENCE</scope>
    <source>
        <tissue evidence="2">Fresh leaf tissue</tissue>
    </source>
</reference>
<dbReference type="Proteomes" id="UP000729402">
    <property type="component" value="Unassembled WGS sequence"/>
</dbReference>
<feature type="region of interest" description="Disordered" evidence="1">
    <location>
        <begin position="1"/>
        <end position="89"/>
    </location>
</feature>
<evidence type="ECO:0000256" key="1">
    <source>
        <dbReference type="SAM" id="MobiDB-lite"/>
    </source>
</evidence>
<dbReference type="AlphaFoldDB" id="A0A8J5V5X5"/>
<name>A0A8J5V5X5_ZIZPA</name>
<proteinExistence type="predicted"/>
<comment type="caution">
    <text evidence="2">The sequence shown here is derived from an EMBL/GenBank/DDBJ whole genome shotgun (WGS) entry which is preliminary data.</text>
</comment>
<keyword evidence="3" id="KW-1185">Reference proteome</keyword>
<sequence>MPSAEFRSLRRRRSGLAPPRSETHTAVGQAPTSAPPSTKPRATVCQTLSPRNAVHRVPSPTPPRSKPHTAVGQAPTSAPPSAEPRTAVR</sequence>
<accession>A0A8J5V5X5</accession>
<gene>
    <name evidence="2" type="ORF">GUJ93_ZPchr0003g18016</name>
</gene>
<reference evidence="2" key="2">
    <citation type="submission" date="2021-02" db="EMBL/GenBank/DDBJ databases">
        <authorList>
            <person name="Kimball J.A."/>
            <person name="Haas M.W."/>
            <person name="Macchietto M."/>
            <person name="Kono T."/>
            <person name="Duquette J."/>
            <person name="Shao M."/>
        </authorList>
    </citation>
    <scope>NUCLEOTIDE SEQUENCE</scope>
    <source>
        <tissue evidence="2">Fresh leaf tissue</tissue>
    </source>
</reference>
<dbReference type="EMBL" id="JAAALK010000286">
    <property type="protein sequence ID" value="KAG8061607.1"/>
    <property type="molecule type" value="Genomic_DNA"/>
</dbReference>
<evidence type="ECO:0000313" key="3">
    <source>
        <dbReference type="Proteomes" id="UP000729402"/>
    </source>
</evidence>
<evidence type="ECO:0000313" key="2">
    <source>
        <dbReference type="EMBL" id="KAG8061607.1"/>
    </source>
</evidence>